<gene>
    <name evidence="1" type="ORF">G9E92_005217</name>
</gene>
<evidence type="ECO:0000313" key="1">
    <source>
        <dbReference type="EMBL" id="HAF2530083.1"/>
    </source>
</evidence>
<accession>A0A744FD29</accession>
<dbReference type="EMBL" id="DAAUQW010000031">
    <property type="protein sequence ID" value="HAF2530083.1"/>
    <property type="molecule type" value="Genomic_DNA"/>
</dbReference>
<protein>
    <submittedName>
        <fullName evidence="1">Uncharacterized protein</fullName>
    </submittedName>
</protein>
<sequence length="54" mass="5885">MSLASMVEPAGEILVISPFGNEFFSRMLEQLILLLKNSRDGSGGDNEPVKPVIH</sequence>
<proteinExistence type="predicted"/>
<dbReference type="AlphaFoldDB" id="A0A744FD29"/>
<comment type="caution">
    <text evidence="1">The sequence shown here is derived from an EMBL/GenBank/DDBJ whole genome shotgun (WGS) entry which is preliminary data.</text>
</comment>
<organism evidence="1">
    <name type="scientific">Salmonella enterica</name>
    <name type="common">Salmonella choleraesuis</name>
    <dbReference type="NCBI Taxonomy" id="28901"/>
    <lineage>
        <taxon>Bacteria</taxon>
        <taxon>Pseudomonadati</taxon>
        <taxon>Pseudomonadota</taxon>
        <taxon>Gammaproteobacteria</taxon>
        <taxon>Enterobacterales</taxon>
        <taxon>Enterobacteriaceae</taxon>
        <taxon>Salmonella</taxon>
    </lineage>
</organism>
<name>A0A744FD29_SALER</name>
<reference evidence="1" key="1">
    <citation type="journal article" date="2018" name="Genome Biol.">
        <title>SKESA: strategic k-mer extension for scrupulous assemblies.</title>
        <authorList>
            <person name="Souvorov A."/>
            <person name="Agarwala R."/>
            <person name="Lipman D.J."/>
        </authorList>
    </citation>
    <scope>NUCLEOTIDE SEQUENCE</scope>
    <source>
        <strain evidence="1">MA.04ba 6789-3</strain>
    </source>
</reference>
<reference evidence="1" key="2">
    <citation type="submission" date="2020-02" db="EMBL/GenBank/DDBJ databases">
        <authorList>
            <consortium name="NCBI Pathogen Detection Project"/>
        </authorList>
    </citation>
    <scope>NUCLEOTIDE SEQUENCE</scope>
    <source>
        <strain evidence="1">MA.04ba 6789-3</strain>
    </source>
</reference>